<dbReference type="SUPFAM" id="SSF55347">
    <property type="entry name" value="Glyceraldehyde-3-phosphate dehydrogenase-like, C-terminal domain"/>
    <property type="match status" value="1"/>
</dbReference>
<gene>
    <name evidence="2" type="ORF">HNQ40_000530</name>
</gene>
<proteinExistence type="predicted"/>
<evidence type="ECO:0000313" key="3">
    <source>
        <dbReference type="Proteomes" id="UP000541810"/>
    </source>
</evidence>
<dbReference type="InterPro" id="IPR000683">
    <property type="entry name" value="Gfo/Idh/MocA-like_OxRdtase_N"/>
</dbReference>
<name>A0A7X0H6K6_9BACT</name>
<comment type="caution">
    <text evidence="2">The sequence shown here is derived from an EMBL/GenBank/DDBJ whole genome shotgun (WGS) entry which is preliminary data.</text>
</comment>
<dbReference type="GO" id="GO:0000166">
    <property type="term" value="F:nucleotide binding"/>
    <property type="evidence" value="ECO:0007669"/>
    <property type="project" value="InterPro"/>
</dbReference>
<reference evidence="2 3" key="1">
    <citation type="submission" date="2020-08" db="EMBL/GenBank/DDBJ databases">
        <title>Genomic Encyclopedia of Type Strains, Phase IV (KMG-IV): sequencing the most valuable type-strain genomes for metagenomic binning, comparative biology and taxonomic classification.</title>
        <authorList>
            <person name="Goeker M."/>
        </authorList>
    </citation>
    <scope>NUCLEOTIDE SEQUENCE [LARGE SCALE GENOMIC DNA]</scope>
    <source>
        <strain evidence="2 3">DSM 103725</strain>
    </source>
</reference>
<accession>A0A7X0H6K6</accession>
<dbReference type="InterPro" id="IPR052515">
    <property type="entry name" value="Gfo/Idh/MocA_Oxidoreductase"/>
</dbReference>
<dbReference type="Pfam" id="PF01408">
    <property type="entry name" value="GFO_IDH_MocA"/>
    <property type="match status" value="1"/>
</dbReference>
<dbReference type="Gene3D" id="3.30.360.10">
    <property type="entry name" value="Dihydrodipicolinate Reductase, domain 2"/>
    <property type="match status" value="1"/>
</dbReference>
<evidence type="ECO:0000313" key="2">
    <source>
        <dbReference type="EMBL" id="MBB6428724.1"/>
    </source>
</evidence>
<dbReference type="Gene3D" id="3.40.50.720">
    <property type="entry name" value="NAD(P)-binding Rossmann-like Domain"/>
    <property type="match status" value="1"/>
</dbReference>
<dbReference type="AlphaFoldDB" id="A0A7X0H6K6"/>
<organism evidence="2 3">
    <name type="scientific">Algisphaera agarilytica</name>
    <dbReference type="NCBI Taxonomy" id="1385975"/>
    <lineage>
        <taxon>Bacteria</taxon>
        <taxon>Pseudomonadati</taxon>
        <taxon>Planctomycetota</taxon>
        <taxon>Phycisphaerae</taxon>
        <taxon>Phycisphaerales</taxon>
        <taxon>Phycisphaeraceae</taxon>
        <taxon>Algisphaera</taxon>
    </lineage>
</organism>
<dbReference type="RefSeq" id="WP_184676116.1">
    <property type="nucleotide sequence ID" value="NZ_JACHGY010000001.1"/>
</dbReference>
<feature type="domain" description="Gfo/Idh/MocA-like oxidoreductase N-terminal" evidence="1">
    <location>
        <begin position="8"/>
        <end position="133"/>
    </location>
</feature>
<dbReference type="PANTHER" id="PTHR43249">
    <property type="entry name" value="UDP-N-ACETYL-2-AMINO-2-DEOXY-D-GLUCURONATE OXIDASE"/>
    <property type="match status" value="1"/>
</dbReference>
<dbReference type="Proteomes" id="UP000541810">
    <property type="component" value="Unassembled WGS sequence"/>
</dbReference>
<sequence length="412" mass="44723">MTSTEAVKIGVAGLGGYAQTIAQLLLDHGPATQPRAEFAAVCEPDLQTHAEPAERLRERGVTIYDNYEQMLEHPGLEAVWLPVPIDLHVPFAERALAKGLDVMLEKPVAGTIDEIDQLIAARDAAGKQVLVGFQDVYDNATLPLKRRLLSGELGKVLSATVHGCWPRDTHYFNRATWAGALRRGDTWVLDSPANNAMAHFINIVLFLLGNDEASSARPTHLAAELYRAADIENFDTASMRVTLNRPDPANFLIHLTHACKTNHQPLIRIKTERGEVGWTVHDTSVTLDGQTLTTPRDSLMRRNMLEAFAQSVRGESSNDRCVATLESARCHTTIINAASQAAAITPVPASSIAAVQTEAGTVHAIPEIESVFERCAAQGQMLHESGLLPFTVPAAELDLTHYSRFAGPATAP</sequence>
<protein>
    <submittedName>
        <fullName evidence="2">Putative dehydrogenase</fullName>
    </submittedName>
</protein>
<dbReference type="InterPro" id="IPR036291">
    <property type="entry name" value="NAD(P)-bd_dom_sf"/>
</dbReference>
<dbReference type="EMBL" id="JACHGY010000001">
    <property type="protein sequence ID" value="MBB6428724.1"/>
    <property type="molecule type" value="Genomic_DNA"/>
</dbReference>
<evidence type="ECO:0000259" key="1">
    <source>
        <dbReference type="Pfam" id="PF01408"/>
    </source>
</evidence>
<keyword evidence="3" id="KW-1185">Reference proteome</keyword>
<dbReference type="SUPFAM" id="SSF51735">
    <property type="entry name" value="NAD(P)-binding Rossmann-fold domains"/>
    <property type="match status" value="1"/>
</dbReference>
<dbReference type="PANTHER" id="PTHR43249:SF1">
    <property type="entry name" value="D-GLUCOSIDE 3-DEHYDROGENASE"/>
    <property type="match status" value="1"/>
</dbReference>